<evidence type="ECO:0000259" key="3">
    <source>
        <dbReference type="PROSITE" id="PS51635"/>
    </source>
</evidence>
<feature type="domain" description="PNPLA" evidence="3">
    <location>
        <begin position="8"/>
        <end position="198"/>
    </location>
</feature>
<proteinExistence type="predicted"/>
<dbReference type="PROSITE" id="PS51635">
    <property type="entry name" value="PNPLA"/>
    <property type="match status" value="1"/>
</dbReference>
<dbReference type="InterPro" id="IPR016035">
    <property type="entry name" value="Acyl_Trfase/lysoPLipase"/>
</dbReference>
<feature type="short sequence motif" description="GXGXXG" evidence="2">
    <location>
        <begin position="12"/>
        <end position="17"/>
    </location>
</feature>
<evidence type="ECO:0000313" key="4">
    <source>
        <dbReference type="EMBL" id="CAH1208224.1"/>
    </source>
</evidence>
<evidence type="ECO:0000256" key="1">
    <source>
        <dbReference type="ARBA" id="ARBA00023098"/>
    </source>
</evidence>
<name>A0ABN8GMK6_9BACL</name>
<evidence type="ECO:0000256" key="2">
    <source>
        <dbReference type="PROSITE-ProRule" id="PRU01161"/>
    </source>
</evidence>
<dbReference type="CDD" id="cd07207">
    <property type="entry name" value="Pat_ExoU_VipD_like"/>
    <property type="match status" value="1"/>
</dbReference>
<gene>
    <name evidence="4" type="ORF">PAECIP111891_03179</name>
</gene>
<dbReference type="SUPFAM" id="SSF52151">
    <property type="entry name" value="FabD/lysophospholipase-like"/>
    <property type="match status" value="1"/>
</dbReference>
<protein>
    <recommendedName>
        <fullName evidence="3">PNPLA domain-containing protein</fullName>
    </recommendedName>
</protein>
<keyword evidence="2" id="KW-0442">Lipid degradation</keyword>
<reference evidence="4" key="1">
    <citation type="submission" date="2022-01" db="EMBL/GenBank/DDBJ databases">
        <authorList>
            <person name="Criscuolo A."/>
        </authorList>
    </citation>
    <scope>NUCLEOTIDE SEQUENCE</scope>
    <source>
        <strain evidence="4">CIP111891</strain>
    </source>
</reference>
<feature type="short sequence motif" description="DGA/G" evidence="2">
    <location>
        <begin position="185"/>
        <end position="187"/>
    </location>
</feature>
<accession>A0ABN8GMK6</accession>
<sequence length="338" mass="38457">MEYPFKNLVFEGGGVKGVAFVGVMDALEQQQKILPNIIRVAGTSAGAIVALLVGLNYSSQEIHEELHKLDLRTFTDDDPGIILDTVRFIDNYGWHKGDKFKKWIEEIVEQKTGSPHSTFQDVFNRRVTNNFKEIYIIGTNIRTHCSEVFSHETTADMKLADAVRISMSIPLFFESVKYKDQVYVDGGLLFNYPLRLFDRYRFLTNKEHGHKSEILWKKGNGALGELESHEDPLIVNIETLGIRIDSKNGINIIRNHSGEHFPVRNIYEFTKHLIGTIFDMQQNNSHLNEDVDRTVLVDSGTISAINFDITDKQKKELIDSGLESTSSYLASYKLPIKT</sequence>
<dbReference type="InterPro" id="IPR052580">
    <property type="entry name" value="Lipid_Hydrolase"/>
</dbReference>
<keyword evidence="5" id="KW-1185">Reference proteome</keyword>
<dbReference type="Gene3D" id="3.40.1090.10">
    <property type="entry name" value="Cytosolic phospholipase A2 catalytic domain"/>
    <property type="match status" value="2"/>
</dbReference>
<evidence type="ECO:0000313" key="5">
    <source>
        <dbReference type="Proteomes" id="UP000838821"/>
    </source>
</evidence>
<dbReference type="Pfam" id="PF01734">
    <property type="entry name" value="Patatin"/>
    <property type="match status" value="1"/>
</dbReference>
<dbReference type="PANTHER" id="PTHR46394:SF1">
    <property type="entry name" value="PNPLA DOMAIN-CONTAINING PROTEIN"/>
    <property type="match status" value="1"/>
</dbReference>
<dbReference type="InterPro" id="IPR002641">
    <property type="entry name" value="PNPLA_dom"/>
</dbReference>
<keyword evidence="1 2" id="KW-0443">Lipid metabolism</keyword>
<dbReference type="RefSeq" id="WP_236288562.1">
    <property type="nucleotide sequence ID" value="NZ_CAKMMW010000008.1"/>
</dbReference>
<dbReference type="PANTHER" id="PTHR46394">
    <property type="entry name" value="ANNEXIN"/>
    <property type="match status" value="1"/>
</dbReference>
<dbReference type="Proteomes" id="UP000838821">
    <property type="component" value="Unassembled WGS sequence"/>
</dbReference>
<dbReference type="EMBL" id="CAKMMW010000008">
    <property type="protein sequence ID" value="CAH1208224.1"/>
    <property type="molecule type" value="Genomic_DNA"/>
</dbReference>
<feature type="active site" description="Proton acceptor" evidence="2">
    <location>
        <position position="185"/>
    </location>
</feature>
<organism evidence="4 5">
    <name type="scientific">Paenibacillus allorhizoplanae</name>
    <dbReference type="NCBI Taxonomy" id="2905648"/>
    <lineage>
        <taxon>Bacteria</taxon>
        <taxon>Bacillati</taxon>
        <taxon>Bacillota</taxon>
        <taxon>Bacilli</taxon>
        <taxon>Bacillales</taxon>
        <taxon>Paenibacillaceae</taxon>
        <taxon>Paenibacillus</taxon>
    </lineage>
</organism>
<feature type="short sequence motif" description="GXSXG" evidence="2">
    <location>
        <begin position="42"/>
        <end position="46"/>
    </location>
</feature>
<feature type="active site" description="Nucleophile" evidence="2">
    <location>
        <position position="44"/>
    </location>
</feature>
<comment type="caution">
    <text evidence="4">The sequence shown here is derived from an EMBL/GenBank/DDBJ whole genome shotgun (WGS) entry which is preliminary data.</text>
</comment>
<keyword evidence="2" id="KW-0378">Hydrolase</keyword>